<accession>A0A7K3THM7</accession>
<dbReference type="InterPro" id="IPR050482">
    <property type="entry name" value="Sensor_HK_TwoCompSys"/>
</dbReference>
<dbReference type="SMART" id="SM00387">
    <property type="entry name" value="HATPase_c"/>
    <property type="match status" value="1"/>
</dbReference>
<dbReference type="PANTHER" id="PTHR24421">
    <property type="entry name" value="NITRATE/NITRITE SENSOR PROTEIN NARX-RELATED"/>
    <property type="match status" value="1"/>
</dbReference>
<dbReference type="InterPro" id="IPR055558">
    <property type="entry name" value="DUF7134"/>
</dbReference>
<sequence length="837" mass="87764">MARNGWTKRIGAWLGRHPTLADALLPLGVLFLMNLSGGASGMYSPGLLFTPQWSWSAELTCMALLGLPVAFRRSHPKAAALSFVGIALAQIILGPVATTGDLFALVMLYSALVYGAPKDTALYAALAFAMGTLDGVAIALATNAGSVVNTLRDEIGVGMPQHAPQCATMYRTGLTEDCARVLLRDGGITTAMIWLVLGSVVIIALWNRARRATVLAMQERNAALEASEAEERRIAASAERARIARDMHDVVAHTLSIIIIQSDGGRYAGAHDPAVARSTMETIRRESERALNDMKRLLGVFGGSAHAGYADIDSLVATADAALEASGGGSVARRVTGTANPTALGAQAGVAVYRLVQEALTNARKYAGPGARVSVEERWDANGLAVAVTDDGRGAAAAMDGHQPGYGLIGMHERIAAVGGTVSAGPRIGGGYEVRAWVPFGTDAPQTAPISLAGSAGSAGSAEPAGSTAPTAVSSPAVPVAFTARIRETLASLRSKPINSGSDAGGGASDRRSNIIERLSRWTERHYLLMDSVAALALFLLCMRTSVHDLSLFGNWIQNPELSTLIITVMTGALAFRRRFPEGSAAVVAGFAALQLLVMPDILYADLFALGSLYAAIVYGREQSWRWITAAAMADSLLAGVKFGAQMNGYDTLAGMLWHTAANLDVRGSVRISGIAISYGIMVAVLCAGTIALGRWTRSRGSNALVLQMREDALRAEQAKQKVLAANMERNRIGAAIQAEVTTTLTGVINQADAGLAMLDTAASRGETPSPEAISNAFDTIGKQGRSALAHMRQLLGVLRETGSTDEAHRGGIDAMRLAPAASLDEQMSERMSHAGR</sequence>
<dbReference type="AlphaFoldDB" id="A0A7K3THM7"/>
<dbReference type="CDD" id="cd16917">
    <property type="entry name" value="HATPase_UhpB-NarQ-NarX-like"/>
    <property type="match status" value="1"/>
</dbReference>
<evidence type="ECO:0000256" key="10">
    <source>
        <dbReference type="SAM" id="Phobius"/>
    </source>
</evidence>
<dbReference type="InterPro" id="IPR036890">
    <property type="entry name" value="HATPase_C_sf"/>
</dbReference>
<dbReference type="InterPro" id="IPR003594">
    <property type="entry name" value="HATPase_dom"/>
</dbReference>
<dbReference type="Proteomes" id="UP000469763">
    <property type="component" value="Unassembled WGS sequence"/>
</dbReference>
<dbReference type="GO" id="GO:0016020">
    <property type="term" value="C:membrane"/>
    <property type="evidence" value="ECO:0007669"/>
    <property type="project" value="InterPro"/>
</dbReference>
<evidence type="ECO:0000313" key="13">
    <source>
        <dbReference type="Proteomes" id="UP000469763"/>
    </source>
</evidence>
<keyword evidence="10" id="KW-0472">Membrane</keyword>
<keyword evidence="7" id="KW-0067">ATP-binding</keyword>
<dbReference type="GO" id="GO:0000155">
    <property type="term" value="F:phosphorelay sensor kinase activity"/>
    <property type="evidence" value="ECO:0007669"/>
    <property type="project" value="InterPro"/>
</dbReference>
<evidence type="ECO:0000256" key="8">
    <source>
        <dbReference type="ARBA" id="ARBA00023012"/>
    </source>
</evidence>
<evidence type="ECO:0000256" key="7">
    <source>
        <dbReference type="ARBA" id="ARBA00022840"/>
    </source>
</evidence>
<dbReference type="GO" id="GO:0005524">
    <property type="term" value="F:ATP binding"/>
    <property type="evidence" value="ECO:0007669"/>
    <property type="project" value="UniProtKB-KW"/>
</dbReference>
<feature type="compositionally biased region" description="Low complexity" evidence="9">
    <location>
        <begin position="449"/>
        <end position="470"/>
    </location>
</feature>
<dbReference type="Pfam" id="PF02518">
    <property type="entry name" value="HATPase_c"/>
    <property type="match status" value="1"/>
</dbReference>
<dbReference type="EC" id="2.7.13.3" evidence="2"/>
<feature type="transmembrane region" description="Helical" evidence="10">
    <location>
        <begin position="588"/>
        <end position="617"/>
    </location>
</feature>
<evidence type="ECO:0000256" key="2">
    <source>
        <dbReference type="ARBA" id="ARBA00012438"/>
    </source>
</evidence>
<keyword evidence="10" id="KW-0812">Transmembrane</keyword>
<keyword evidence="10" id="KW-1133">Transmembrane helix</keyword>
<evidence type="ECO:0000259" key="11">
    <source>
        <dbReference type="SMART" id="SM00387"/>
    </source>
</evidence>
<evidence type="ECO:0000256" key="1">
    <source>
        <dbReference type="ARBA" id="ARBA00000085"/>
    </source>
</evidence>
<keyword evidence="3" id="KW-0597">Phosphoprotein</keyword>
<feature type="transmembrane region" description="Helical" evidence="10">
    <location>
        <begin position="672"/>
        <end position="693"/>
    </location>
</feature>
<dbReference type="Gene3D" id="1.20.5.1930">
    <property type="match status" value="2"/>
</dbReference>
<feature type="transmembrane region" description="Helical" evidence="10">
    <location>
        <begin position="102"/>
        <end position="117"/>
    </location>
</feature>
<dbReference type="SUPFAM" id="SSF55874">
    <property type="entry name" value="ATPase domain of HSP90 chaperone/DNA topoisomerase II/histidine kinase"/>
    <property type="match status" value="1"/>
</dbReference>
<reference evidence="12 13" key="1">
    <citation type="submission" date="2019-10" db="EMBL/GenBank/DDBJ databases">
        <title>Bifidobacterium from non-human primates.</title>
        <authorList>
            <person name="Modesto M."/>
        </authorList>
    </citation>
    <scope>NUCLEOTIDE SEQUENCE [LARGE SCALE GENOMIC DNA]</scope>
    <source>
        <strain evidence="12 13">TREC</strain>
    </source>
</reference>
<evidence type="ECO:0000256" key="5">
    <source>
        <dbReference type="ARBA" id="ARBA00022741"/>
    </source>
</evidence>
<feature type="region of interest" description="Disordered" evidence="9">
    <location>
        <begin position="449"/>
        <end position="473"/>
    </location>
</feature>
<keyword evidence="5" id="KW-0547">Nucleotide-binding</keyword>
<keyword evidence="4" id="KW-0808">Transferase</keyword>
<feature type="transmembrane region" description="Helical" evidence="10">
    <location>
        <begin position="527"/>
        <end position="547"/>
    </location>
</feature>
<feature type="transmembrane region" description="Helical" evidence="10">
    <location>
        <begin position="191"/>
        <end position="209"/>
    </location>
</feature>
<comment type="catalytic activity">
    <reaction evidence="1">
        <text>ATP + protein L-histidine = ADP + protein N-phospho-L-histidine.</text>
        <dbReference type="EC" id="2.7.13.3"/>
    </reaction>
</comment>
<feature type="transmembrane region" description="Helical" evidence="10">
    <location>
        <begin position="20"/>
        <end position="41"/>
    </location>
</feature>
<evidence type="ECO:0000256" key="4">
    <source>
        <dbReference type="ARBA" id="ARBA00022679"/>
    </source>
</evidence>
<feature type="transmembrane region" description="Helical" evidence="10">
    <location>
        <begin position="559"/>
        <end position="576"/>
    </location>
</feature>
<dbReference type="Pfam" id="PF23539">
    <property type="entry name" value="DUF7134"/>
    <property type="match status" value="2"/>
</dbReference>
<evidence type="ECO:0000256" key="6">
    <source>
        <dbReference type="ARBA" id="ARBA00022777"/>
    </source>
</evidence>
<keyword evidence="6 12" id="KW-0418">Kinase</keyword>
<dbReference type="InterPro" id="IPR011712">
    <property type="entry name" value="Sig_transdc_His_kin_sub3_dim/P"/>
</dbReference>
<feature type="transmembrane region" description="Helical" evidence="10">
    <location>
        <begin position="122"/>
        <end position="142"/>
    </location>
</feature>
<dbReference type="GO" id="GO:0046983">
    <property type="term" value="F:protein dimerization activity"/>
    <property type="evidence" value="ECO:0007669"/>
    <property type="project" value="InterPro"/>
</dbReference>
<keyword evidence="8" id="KW-0902">Two-component regulatory system</keyword>
<dbReference type="RefSeq" id="WP_152350128.1">
    <property type="nucleotide sequence ID" value="NZ_WBSN01000005.1"/>
</dbReference>
<keyword evidence="13" id="KW-1185">Reference proteome</keyword>
<evidence type="ECO:0000256" key="9">
    <source>
        <dbReference type="SAM" id="MobiDB-lite"/>
    </source>
</evidence>
<proteinExistence type="predicted"/>
<organism evidence="12 13">
    <name type="scientific">Bifidobacterium avesanii</name>
    <dbReference type="NCBI Taxonomy" id="1798157"/>
    <lineage>
        <taxon>Bacteria</taxon>
        <taxon>Bacillati</taxon>
        <taxon>Actinomycetota</taxon>
        <taxon>Actinomycetes</taxon>
        <taxon>Bifidobacteriales</taxon>
        <taxon>Bifidobacteriaceae</taxon>
        <taxon>Bifidobacterium</taxon>
    </lineage>
</organism>
<dbReference type="Gene3D" id="3.30.565.10">
    <property type="entry name" value="Histidine kinase-like ATPase, C-terminal domain"/>
    <property type="match status" value="1"/>
</dbReference>
<dbReference type="Pfam" id="PF07730">
    <property type="entry name" value="HisKA_3"/>
    <property type="match status" value="1"/>
</dbReference>
<protein>
    <recommendedName>
        <fullName evidence="2">histidine kinase</fullName>
        <ecNumber evidence="2">2.7.13.3</ecNumber>
    </recommendedName>
</protein>
<dbReference type="EMBL" id="WHZY01000006">
    <property type="protein sequence ID" value="NEG78426.1"/>
    <property type="molecule type" value="Genomic_DNA"/>
</dbReference>
<evidence type="ECO:0000256" key="3">
    <source>
        <dbReference type="ARBA" id="ARBA00022553"/>
    </source>
</evidence>
<feature type="domain" description="Histidine kinase/HSP90-like ATPase" evidence="11">
    <location>
        <begin position="347"/>
        <end position="442"/>
    </location>
</feature>
<dbReference type="OrthoDB" id="227596at2"/>
<comment type="caution">
    <text evidence="12">The sequence shown here is derived from an EMBL/GenBank/DDBJ whole genome shotgun (WGS) entry which is preliminary data.</text>
</comment>
<dbReference type="PANTHER" id="PTHR24421:SF10">
    <property type="entry name" value="NITRATE_NITRITE SENSOR PROTEIN NARQ"/>
    <property type="match status" value="1"/>
</dbReference>
<name>A0A7K3THM7_9BIFI</name>
<gene>
    <name evidence="12" type="ORF">GFD22_05480</name>
</gene>
<evidence type="ECO:0000313" key="12">
    <source>
        <dbReference type="EMBL" id="NEG78426.1"/>
    </source>
</evidence>